<dbReference type="KEGG" id="qsa:O6P43_021304"/>
<dbReference type="Proteomes" id="UP001163823">
    <property type="component" value="Chromosome 8"/>
</dbReference>
<reference evidence="1" key="1">
    <citation type="journal article" date="2023" name="Science">
        <title>Elucidation of the pathway for biosynthesis of saponin adjuvants from the soapbark tree.</title>
        <authorList>
            <person name="Reed J."/>
            <person name="Orme A."/>
            <person name="El-Demerdash A."/>
            <person name="Owen C."/>
            <person name="Martin L.B.B."/>
            <person name="Misra R.C."/>
            <person name="Kikuchi S."/>
            <person name="Rejzek M."/>
            <person name="Martin A.C."/>
            <person name="Harkess A."/>
            <person name="Leebens-Mack J."/>
            <person name="Louveau T."/>
            <person name="Stephenson M.J."/>
            <person name="Osbourn A."/>
        </authorList>
    </citation>
    <scope>NUCLEOTIDE SEQUENCE</scope>
    <source>
        <strain evidence="1">S10</strain>
    </source>
</reference>
<evidence type="ECO:0000313" key="2">
    <source>
        <dbReference type="Proteomes" id="UP001163823"/>
    </source>
</evidence>
<gene>
    <name evidence="1" type="ORF">O6P43_021304</name>
</gene>
<dbReference type="AlphaFoldDB" id="A0AAD7PN65"/>
<evidence type="ECO:0000313" key="1">
    <source>
        <dbReference type="EMBL" id="KAJ7960929.1"/>
    </source>
</evidence>
<organism evidence="1 2">
    <name type="scientific">Quillaja saponaria</name>
    <name type="common">Soap bark tree</name>
    <dbReference type="NCBI Taxonomy" id="32244"/>
    <lineage>
        <taxon>Eukaryota</taxon>
        <taxon>Viridiplantae</taxon>
        <taxon>Streptophyta</taxon>
        <taxon>Embryophyta</taxon>
        <taxon>Tracheophyta</taxon>
        <taxon>Spermatophyta</taxon>
        <taxon>Magnoliopsida</taxon>
        <taxon>eudicotyledons</taxon>
        <taxon>Gunneridae</taxon>
        <taxon>Pentapetalae</taxon>
        <taxon>rosids</taxon>
        <taxon>fabids</taxon>
        <taxon>Fabales</taxon>
        <taxon>Quillajaceae</taxon>
        <taxon>Quillaja</taxon>
    </lineage>
</organism>
<comment type="caution">
    <text evidence="1">The sequence shown here is derived from an EMBL/GenBank/DDBJ whole genome shotgun (WGS) entry which is preliminary data.</text>
</comment>
<sequence>MSMTENGGMACECARRRSFELREVTFEEKRRYRKNLRNVSMIPLFRKGFFSRLRSVAGNSCLLSMDAQEKSRTMILKLSRHKRIRYMC</sequence>
<keyword evidence="2" id="KW-1185">Reference proteome</keyword>
<protein>
    <submittedName>
        <fullName evidence="1">Beta-amylase</fullName>
    </submittedName>
</protein>
<accession>A0AAD7PN65</accession>
<dbReference type="EMBL" id="JARAOO010000008">
    <property type="protein sequence ID" value="KAJ7960929.1"/>
    <property type="molecule type" value="Genomic_DNA"/>
</dbReference>
<name>A0AAD7PN65_QUISA</name>
<proteinExistence type="predicted"/>